<dbReference type="GO" id="GO:0003995">
    <property type="term" value="F:acyl-CoA dehydrogenase activity"/>
    <property type="evidence" value="ECO:0007669"/>
    <property type="project" value="TreeGrafter"/>
</dbReference>
<feature type="domain" description="Acyl-CoA dehydrogenase/oxidase C-terminal" evidence="5">
    <location>
        <begin position="280"/>
        <end position="432"/>
    </location>
</feature>
<keyword evidence="3 4" id="KW-0274">FAD</keyword>
<comment type="cofactor">
    <cofactor evidence="4">
        <name>FAD</name>
        <dbReference type="ChEBI" id="CHEBI:57692"/>
    </cofactor>
</comment>
<evidence type="ECO:0000259" key="7">
    <source>
        <dbReference type="Pfam" id="PF18158"/>
    </source>
</evidence>
<evidence type="ECO:0000313" key="9">
    <source>
        <dbReference type="Proteomes" id="UP000231019"/>
    </source>
</evidence>
<dbReference type="InterPro" id="IPR041504">
    <property type="entry name" value="AidB_N"/>
</dbReference>
<keyword evidence="4" id="KW-0560">Oxidoreductase</keyword>
<dbReference type="Pfam" id="PF18158">
    <property type="entry name" value="AidB_N"/>
    <property type="match status" value="1"/>
</dbReference>
<dbReference type="SUPFAM" id="SSF56645">
    <property type="entry name" value="Acyl-CoA dehydrogenase NM domain-like"/>
    <property type="match status" value="1"/>
</dbReference>
<dbReference type="InterPro" id="IPR006091">
    <property type="entry name" value="Acyl-CoA_Oxase/DH_mid-dom"/>
</dbReference>
<reference evidence="8 9" key="1">
    <citation type="submission" date="2017-09" db="EMBL/GenBank/DDBJ databases">
        <title>Depth-based differentiation of microbial function through sediment-hosted aquifers and enrichment of novel symbionts in the deep terrestrial subsurface.</title>
        <authorList>
            <person name="Probst A.J."/>
            <person name="Ladd B."/>
            <person name="Jarett J.K."/>
            <person name="Geller-Mcgrath D.E."/>
            <person name="Sieber C.M."/>
            <person name="Emerson J.B."/>
            <person name="Anantharaman K."/>
            <person name="Thomas B.C."/>
            <person name="Malmstrom R."/>
            <person name="Stieglmeier M."/>
            <person name="Klingl A."/>
            <person name="Woyke T."/>
            <person name="Ryan C.M."/>
            <person name="Banfield J.F."/>
        </authorList>
    </citation>
    <scope>NUCLEOTIDE SEQUENCE [LARGE SCALE GENOMIC DNA]</scope>
    <source>
        <strain evidence="8">CG17_big_fil_post_rev_8_21_14_2_50_48_46</strain>
    </source>
</reference>
<dbReference type="InterPro" id="IPR009075">
    <property type="entry name" value="AcylCo_DH/oxidase_C"/>
</dbReference>
<evidence type="ECO:0000259" key="5">
    <source>
        <dbReference type="Pfam" id="PF00441"/>
    </source>
</evidence>
<dbReference type="EMBL" id="PFFQ01000021">
    <property type="protein sequence ID" value="PIW17698.1"/>
    <property type="molecule type" value="Genomic_DNA"/>
</dbReference>
<evidence type="ECO:0000256" key="1">
    <source>
        <dbReference type="ARBA" id="ARBA00009347"/>
    </source>
</evidence>
<dbReference type="Proteomes" id="UP000231019">
    <property type="component" value="Unassembled WGS sequence"/>
</dbReference>
<dbReference type="Pfam" id="PF00441">
    <property type="entry name" value="Acyl-CoA_dh_1"/>
    <property type="match status" value="1"/>
</dbReference>
<comment type="similarity">
    <text evidence="1 4">Belongs to the acyl-CoA dehydrogenase family.</text>
</comment>
<protein>
    <submittedName>
        <fullName evidence="8">Acyl-CoA dehydrogenase</fullName>
    </submittedName>
</protein>
<evidence type="ECO:0000256" key="4">
    <source>
        <dbReference type="RuleBase" id="RU362125"/>
    </source>
</evidence>
<dbReference type="InterPro" id="IPR036250">
    <property type="entry name" value="AcylCo_DH-like_C"/>
</dbReference>
<dbReference type="SUPFAM" id="SSF47203">
    <property type="entry name" value="Acyl-CoA dehydrogenase C-terminal domain-like"/>
    <property type="match status" value="1"/>
</dbReference>
<dbReference type="AlphaFoldDB" id="A0A2M7G6P7"/>
<sequence length="547" mass="60553">MELFQQSGPALSNQYQADLLLRSCLNRLSANDLPPEIESDLHAMGELSAGPLYQWQLKDRLNEPVLTHYDAWGKRIDQIEVTELWKEAERLTPRFGLIALPYENKYTALSRVFQFALVYLFTPSTDIYSCPLAMTDGAAATLLATGNQALIDKALPHLTSRSHENFWTSGQWMTELTGGSDVGLSETIARQEDGQWRLYGRKWFTSATTSQMTLTLARPEGNGPGGKGLALFMVELRNSQGQLQNIEVCRLKDKLGTRKVPTAELLLHGTPAQLVVGTQDGVKNITPMLNITRTWNSVSAIALMRRGLALAEDYASKRIAFGAPLAEKPLHRDTLEMLQAEFAGAFALTFESVSLLGRLENKDLNPTEQLLQRVFTPLTKLITGKQAVSVLSEVLECFGGAGYVEDTGLPLLLRDAQVLPIWEGTTNVLSLDTLRALRSPEHIQTFRTGLALWAGSLEAPEVAPIAQKALQTVHLACDWLLKTAAQGPEQVEQGARRFALTLARSLECLSLARQTQWAITEQTPEAPALINWLKRFERNAALNHITE</sequence>
<organism evidence="8 9">
    <name type="scientific">bacterium (Candidatus Blackallbacteria) CG17_big_fil_post_rev_8_21_14_2_50_48_46</name>
    <dbReference type="NCBI Taxonomy" id="2014261"/>
    <lineage>
        <taxon>Bacteria</taxon>
        <taxon>Candidatus Blackallbacteria</taxon>
    </lineage>
</organism>
<dbReference type="Gene3D" id="6.10.250.600">
    <property type="match status" value="1"/>
</dbReference>
<evidence type="ECO:0000256" key="3">
    <source>
        <dbReference type="ARBA" id="ARBA00022827"/>
    </source>
</evidence>
<accession>A0A2M7G6P7</accession>
<dbReference type="PANTHER" id="PTHR42707">
    <property type="entry name" value="ACYL-COA DEHYDROGENASE"/>
    <property type="match status" value="1"/>
</dbReference>
<feature type="domain" description="Adaptive response protein AidB N-terminal" evidence="7">
    <location>
        <begin position="12"/>
        <end position="164"/>
    </location>
</feature>
<comment type="caution">
    <text evidence="8">The sequence shown here is derived from an EMBL/GenBank/DDBJ whole genome shotgun (WGS) entry which is preliminary data.</text>
</comment>
<proteinExistence type="inferred from homology"/>
<evidence type="ECO:0000259" key="6">
    <source>
        <dbReference type="Pfam" id="PF02770"/>
    </source>
</evidence>
<feature type="domain" description="Acyl-CoA oxidase/dehydrogenase middle" evidence="6">
    <location>
        <begin position="171"/>
        <end position="267"/>
    </location>
</feature>
<evidence type="ECO:0000256" key="2">
    <source>
        <dbReference type="ARBA" id="ARBA00022630"/>
    </source>
</evidence>
<dbReference type="Pfam" id="PF02770">
    <property type="entry name" value="Acyl-CoA_dh_M"/>
    <property type="match status" value="1"/>
</dbReference>
<dbReference type="InterPro" id="IPR052904">
    <property type="entry name" value="Acyl-CoA_dehydrogenase-like"/>
</dbReference>
<evidence type="ECO:0000313" key="8">
    <source>
        <dbReference type="EMBL" id="PIW17698.1"/>
    </source>
</evidence>
<dbReference type="Gene3D" id="2.40.110.20">
    <property type="match status" value="1"/>
</dbReference>
<dbReference type="PANTHER" id="PTHR42707:SF2">
    <property type="entry name" value="ACD11 DEHYDROGENASE"/>
    <property type="match status" value="1"/>
</dbReference>
<dbReference type="Gene3D" id="1.20.140.10">
    <property type="entry name" value="Butyryl-CoA Dehydrogenase, subunit A, domain 3"/>
    <property type="match status" value="1"/>
</dbReference>
<dbReference type="InterPro" id="IPR009100">
    <property type="entry name" value="AcylCoA_DH/oxidase_NM_dom_sf"/>
</dbReference>
<keyword evidence="2 4" id="KW-0285">Flavoprotein</keyword>
<name>A0A2M7G6P7_9BACT</name>
<gene>
    <name evidence="8" type="ORF">COW36_07570</name>
</gene>